<reference evidence="1 2" key="1">
    <citation type="submission" date="2023-05" db="EMBL/GenBank/DDBJ databases">
        <authorList>
            <person name="Guo Y."/>
        </authorList>
    </citation>
    <scope>NUCLEOTIDE SEQUENCE [LARGE SCALE GENOMIC DNA]</scope>
    <source>
        <strain evidence="1 2">GR2756</strain>
    </source>
</reference>
<comment type="caution">
    <text evidence="1">The sequence shown here is derived from an EMBL/GenBank/DDBJ whole genome shotgun (WGS) entry which is preliminary data.</text>
</comment>
<name>A0ABU3Q560_9SPHN</name>
<evidence type="ECO:0000313" key="1">
    <source>
        <dbReference type="EMBL" id="MDT9598553.1"/>
    </source>
</evidence>
<dbReference type="NCBIfam" id="TIGR04255">
    <property type="entry name" value="sporadTIGR04255"/>
    <property type="match status" value="1"/>
</dbReference>
<accession>A0ABU3Q560</accession>
<evidence type="ECO:0000313" key="2">
    <source>
        <dbReference type="Proteomes" id="UP001259572"/>
    </source>
</evidence>
<dbReference type="Proteomes" id="UP001259572">
    <property type="component" value="Unassembled WGS sequence"/>
</dbReference>
<dbReference type="InterPro" id="IPR026349">
    <property type="entry name" value="CHP04255"/>
</dbReference>
<keyword evidence="2" id="KW-1185">Reference proteome</keyword>
<proteinExistence type="predicted"/>
<protein>
    <submittedName>
        <fullName evidence="1">TIGR04255 family protein</fullName>
    </submittedName>
</protein>
<dbReference type="RefSeq" id="WP_315724717.1">
    <property type="nucleotide sequence ID" value="NZ_JAVUPU010000003.1"/>
</dbReference>
<sequence length="272" mass="30529">MAARMIVRNPLIDPVPEEVPLERAPLARVVCAVHFPAILKIVDGTGAGIAAFQESIRREYPTLEQEVEQSVTIQLGDNKTISPQVTANVVWRFTDKEKAWRVTLGREVLALDTQTGYTNRKAFLDRFDTIAHAFIEALEPAQCTRIGTRYVNVLTGEMIDRFQDYVQPEFRAFGHQPFLQDLVAGNQVAEFRVPEGRLIVRAGIHKPGQTHDPSILPPIDAVRYFLDLDGVNLEPRDFSPSGIRSAAEGLTERVYTMFRWAVTDNLLEVCNG</sequence>
<organism evidence="1 2">
    <name type="scientific">Sphingosinicella rhizophila</name>
    <dbReference type="NCBI Taxonomy" id="3050082"/>
    <lineage>
        <taxon>Bacteria</taxon>
        <taxon>Pseudomonadati</taxon>
        <taxon>Pseudomonadota</taxon>
        <taxon>Alphaproteobacteria</taxon>
        <taxon>Sphingomonadales</taxon>
        <taxon>Sphingosinicellaceae</taxon>
        <taxon>Sphingosinicella</taxon>
    </lineage>
</organism>
<dbReference type="EMBL" id="JAVUPU010000003">
    <property type="protein sequence ID" value="MDT9598553.1"/>
    <property type="molecule type" value="Genomic_DNA"/>
</dbReference>
<gene>
    <name evidence="1" type="ORF">RQX22_06270</name>
</gene>